<dbReference type="GO" id="GO:0051666">
    <property type="term" value="P:actin cortical patch localization"/>
    <property type="evidence" value="ECO:0007669"/>
    <property type="project" value="InterPro"/>
</dbReference>
<organism evidence="7 8">
    <name type="scientific">Heliocybe sulcata</name>
    <dbReference type="NCBI Taxonomy" id="5364"/>
    <lineage>
        <taxon>Eukaryota</taxon>
        <taxon>Fungi</taxon>
        <taxon>Dikarya</taxon>
        <taxon>Basidiomycota</taxon>
        <taxon>Agaricomycotina</taxon>
        <taxon>Agaricomycetes</taxon>
        <taxon>Gloeophyllales</taxon>
        <taxon>Gloeophyllaceae</taxon>
        <taxon>Heliocybe</taxon>
    </lineage>
</organism>
<name>A0A5C3MYN5_9AGAM</name>
<keyword evidence="8" id="KW-1185">Reference proteome</keyword>
<dbReference type="PRINTS" id="PR00452">
    <property type="entry name" value="SH3DOMAIN"/>
</dbReference>
<evidence type="ECO:0000256" key="5">
    <source>
        <dbReference type="SAM" id="MobiDB-lite"/>
    </source>
</evidence>
<evidence type="ECO:0000256" key="2">
    <source>
        <dbReference type="ARBA" id="ARBA00022443"/>
    </source>
</evidence>
<proteinExistence type="predicted"/>
<keyword evidence="3" id="KW-0963">Cytoplasm</keyword>
<dbReference type="GO" id="GO:0043332">
    <property type="term" value="C:mating projection tip"/>
    <property type="evidence" value="ECO:0007669"/>
    <property type="project" value="TreeGrafter"/>
</dbReference>
<accession>A0A5C3MYN5</accession>
<evidence type="ECO:0000313" key="8">
    <source>
        <dbReference type="Proteomes" id="UP000305948"/>
    </source>
</evidence>
<comment type="subcellular location">
    <subcellularLocation>
        <location evidence="1">Cytoplasm</location>
    </subcellularLocation>
</comment>
<evidence type="ECO:0000256" key="1">
    <source>
        <dbReference type="ARBA" id="ARBA00004496"/>
    </source>
</evidence>
<feature type="compositionally biased region" description="Low complexity" evidence="5">
    <location>
        <begin position="159"/>
        <end position="174"/>
    </location>
</feature>
<dbReference type="CDD" id="cd00174">
    <property type="entry name" value="SH3"/>
    <property type="match status" value="1"/>
</dbReference>
<protein>
    <submittedName>
        <fullName evidence="7">SH3-domain-containing protein</fullName>
    </submittedName>
</protein>
<dbReference type="FunFam" id="2.30.30.40:FF:000072">
    <property type="entry name" value="Unconventional Myosin IB"/>
    <property type="match status" value="1"/>
</dbReference>
<dbReference type="GO" id="GO:0006897">
    <property type="term" value="P:endocytosis"/>
    <property type="evidence" value="ECO:0007669"/>
    <property type="project" value="InterPro"/>
</dbReference>
<evidence type="ECO:0000313" key="7">
    <source>
        <dbReference type="EMBL" id="TFK50033.1"/>
    </source>
</evidence>
<dbReference type="PROSITE" id="PS50002">
    <property type="entry name" value="SH3"/>
    <property type="match status" value="1"/>
</dbReference>
<dbReference type="SMART" id="SM00326">
    <property type="entry name" value="SH3"/>
    <property type="match status" value="1"/>
</dbReference>
<reference evidence="7 8" key="1">
    <citation type="journal article" date="2019" name="Nat. Ecol. Evol.">
        <title>Megaphylogeny resolves global patterns of mushroom evolution.</title>
        <authorList>
            <person name="Varga T."/>
            <person name="Krizsan K."/>
            <person name="Foldi C."/>
            <person name="Dima B."/>
            <person name="Sanchez-Garcia M."/>
            <person name="Sanchez-Ramirez S."/>
            <person name="Szollosi G.J."/>
            <person name="Szarkandi J.G."/>
            <person name="Papp V."/>
            <person name="Albert L."/>
            <person name="Andreopoulos W."/>
            <person name="Angelini C."/>
            <person name="Antonin V."/>
            <person name="Barry K.W."/>
            <person name="Bougher N.L."/>
            <person name="Buchanan P."/>
            <person name="Buyck B."/>
            <person name="Bense V."/>
            <person name="Catcheside P."/>
            <person name="Chovatia M."/>
            <person name="Cooper J."/>
            <person name="Damon W."/>
            <person name="Desjardin D."/>
            <person name="Finy P."/>
            <person name="Geml J."/>
            <person name="Haridas S."/>
            <person name="Hughes K."/>
            <person name="Justo A."/>
            <person name="Karasinski D."/>
            <person name="Kautmanova I."/>
            <person name="Kiss B."/>
            <person name="Kocsube S."/>
            <person name="Kotiranta H."/>
            <person name="LaButti K.M."/>
            <person name="Lechner B.E."/>
            <person name="Liimatainen K."/>
            <person name="Lipzen A."/>
            <person name="Lukacs Z."/>
            <person name="Mihaltcheva S."/>
            <person name="Morgado L.N."/>
            <person name="Niskanen T."/>
            <person name="Noordeloos M.E."/>
            <person name="Ohm R.A."/>
            <person name="Ortiz-Santana B."/>
            <person name="Ovrebo C."/>
            <person name="Racz N."/>
            <person name="Riley R."/>
            <person name="Savchenko A."/>
            <person name="Shiryaev A."/>
            <person name="Soop K."/>
            <person name="Spirin V."/>
            <person name="Szebenyi C."/>
            <person name="Tomsovsky M."/>
            <person name="Tulloss R.E."/>
            <person name="Uehling J."/>
            <person name="Grigoriev I.V."/>
            <person name="Vagvolgyi C."/>
            <person name="Papp T."/>
            <person name="Martin F.M."/>
            <person name="Miettinen O."/>
            <person name="Hibbett D.S."/>
            <person name="Nagy L.G."/>
        </authorList>
    </citation>
    <scope>NUCLEOTIDE SEQUENCE [LARGE SCALE GENOMIC DNA]</scope>
    <source>
        <strain evidence="7 8">OMC1185</strain>
    </source>
</reference>
<dbReference type="GO" id="GO:0015629">
    <property type="term" value="C:actin cytoskeleton"/>
    <property type="evidence" value="ECO:0007669"/>
    <property type="project" value="TreeGrafter"/>
</dbReference>
<evidence type="ECO:0000256" key="3">
    <source>
        <dbReference type="ARBA" id="ARBA00022490"/>
    </source>
</evidence>
<dbReference type="SUPFAM" id="SSF50044">
    <property type="entry name" value="SH3-domain"/>
    <property type="match status" value="1"/>
</dbReference>
<dbReference type="EMBL" id="ML213514">
    <property type="protein sequence ID" value="TFK50033.1"/>
    <property type="molecule type" value="Genomic_DNA"/>
</dbReference>
<evidence type="ECO:0000259" key="6">
    <source>
        <dbReference type="PROSITE" id="PS50002"/>
    </source>
</evidence>
<dbReference type="Proteomes" id="UP000305948">
    <property type="component" value="Unassembled WGS sequence"/>
</dbReference>
<feature type="compositionally biased region" description="Pro residues" evidence="5">
    <location>
        <begin position="146"/>
        <end position="158"/>
    </location>
</feature>
<feature type="compositionally biased region" description="Pro residues" evidence="5">
    <location>
        <begin position="65"/>
        <end position="80"/>
    </location>
</feature>
<gene>
    <name evidence="7" type="ORF">OE88DRAFT_1736320</name>
</gene>
<dbReference type="GO" id="GO:0097320">
    <property type="term" value="P:plasma membrane tubulation"/>
    <property type="evidence" value="ECO:0007669"/>
    <property type="project" value="TreeGrafter"/>
</dbReference>
<sequence>MSDPYLAHILAQTKQNIEFLVSKNVIPKTDGDVLLAKLPSASDASILLLSNRTQDLVVSGGLAPSPAPPAPRRNVPPPPARTTRAKALWDYNENGETPDDLPFRAGDIIEIISETNPDWWTGRFNGRQGLFPANYVEKLDSTSSPASPPFPSRSPYPQEPKGYSSSPGPGYQASYPPPGPPAGGYYAPPPAPYNPYMGPPMQPNPPAPIVQAQQEPPQPAAKPSRFGGLGQTLATSAVGGLGFGAGSAIGGDLIHSIF</sequence>
<dbReference type="PRINTS" id="PR00499">
    <property type="entry name" value="P67PHOX"/>
</dbReference>
<feature type="domain" description="SH3" evidence="6">
    <location>
        <begin position="80"/>
        <end position="141"/>
    </location>
</feature>
<feature type="region of interest" description="Disordered" evidence="5">
    <location>
        <begin position="139"/>
        <end position="228"/>
    </location>
</feature>
<dbReference type="STRING" id="5364.A0A5C3MYN5"/>
<dbReference type="PANTHER" id="PTHR47174:SF3">
    <property type="entry name" value="BRIDGING INTEGRATOR 3"/>
    <property type="match status" value="1"/>
</dbReference>
<dbReference type="Pfam" id="PF00018">
    <property type="entry name" value="SH3_1"/>
    <property type="match status" value="1"/>
</dbReference>
<keyword evidence="2 4" id="KW-0728">SH3 domain</keyword>
<dbReference type="PANTHER" id="PTHR47174">
    <property type="entry name" value="BRIDGING INTEGRATOR 3"/>
    <property type="match status" value="1"/>
</dbReference>
<dbReference type="OrthoDB" id="5983572at2759"/>
<feature type="compositionally biased region" description="Pro residues" evidence="5">
    <location>
        <begin position="175"/>
        <end position="208"/>
    </location>
</feature>
<feature type="region of interest" description="Disordered" evidence="5">
    <location>
        <begin position="60"/>
        <end position="82"/>
    </location>
</feature>
<dbReference type="InterPro" id="IPR036028">
    <property type="entry name" value="SH3-like_dom_sf"/>
</dbReference>
<dbReference type="AlphaFoldDB" id="A0A5C3MYN5"/>
<dbReference type="GO" id="GO:1990528">
    <property type="term" value="C:Rvs161p-Rvs167p complex"/>
    <property type="evidence" value="ECO:0007669"/>
    <property type="project" value="TreeGrafter"/>
</dbReference>
<dbReference type="InterPro" id="IPR001452">
    <property type="entry name" value="SH3_domain"/>
</dbReference>
<dbReference type="GO" id="GO:0008289">
    <property type="term" value="F:lipid binding"/>
    <property type="evidence" value="ECO:0007669"/>
    <property type="project" value="TreeGrafter"/>
</dbReference>
<dbReference type="Gene3D" id="2.30.30.40">
    <property type="entry name" value="SH3 Domains"/>
    <property type="match status" value="1"/>
</dbReference>
<evidence type="ECO:0000256" key="4">
    <source>
        <dbReference type="PROSITE-ProRule" id="PRU00192"/>
    </source>
</evidence>
<dbReference type="InterPro" id="IPR046982">
    <property type="entry name" value="BIN3/RVS161-like"/>
</dbReference>
<dbReference type="GO" id="GO:0031097">
    <property type="term" value="C:medial cortex"/>
    <property type="evidence" value="ECO:0007669"/>
    <property type="project" value="TreeGrafter"/>
</dbReference>